<reference evidence="2 3" key="1">
    <citation type="journal article" date="2006" name="Nature">
        <title>Global trends of whole-genome duplications revealed by the ciliate Paramecium tetraurelia.</title>
        <authorList>
            <consortium name="Genoscope"/>
            <person name="Aury J.-M."/>
            <person name="Jaillon O."/>
            <person name="Duret L."/>
            <person name="Noel B."/>
            <person name="Jubin C."/>
            <person name="Porcel B.M."/>
            <person name="Segurens B."/>
            <person name="Daubin V."/>
            <person name="Anthouard V."/>
            <person name="Aiach N."/>
            <person name="Arnaiz O."/>
            <person name="Billaut A."/>
            <person name="Beisson J."/>
            <person name="Blanc I."/>
            <person name="Bouhouche K."/>
            <person name="Camara F."/>
            <person name="Duharcourt S."/>
            <person name="Guigo R."/>
            <person name="Gogendeau D."/>
            <person name="Katinka M."/>
            <person name="Keller A.-M."/>
            <person name="Kissmehl R."/>
            <person name="Klotz C."/>
            <person name="Koll F."/>
            <person name="Le Moue A."/>
            <person name="Lepere C."/>
            <person name="Malinsky S."/>
            <person name="Nowacki M."/>
            <person name="Nowak J.K."/>
            <person name="Plattner H."/>
            <person name="Poulain J."/>
            <person name="Ruiz F."/>
            <person name="Serrano V."/>
            <person name="Zagulski M."/>
            <person name="Dessen P."/>
            <person name="Betermier M."/>
            <person name="Weissenbach J."/>
            <person name="Scarpelli C."/>
            <person name="Schachter V."/>
            <person name="Sperling L."/>
            <person name="Meyer E."/>
            <person name="Cohen J."/>
            <person name="Wincker P."/>
        </authorList>
    </citation>
    <scope>NUCLEOTIDE SEQUENCE [LARGE SCALE GENOMIC DNA]</scope>
    <source>
        <strain evidence="2 3">Stock d4-2</strain>
    </source>
</reference>
<evidence type="ECO:0000313" key="2">
    <source>
        <dbReference type="EMBL" id="CAK70317.1"/>
    </source>
</evidence>
<accession>A0CHQ0</accession>
<protein>
    <recommendedName>
        <fullName evidence="4">Transmembrane protein</fullName>
    </recommendedName>
</protein>
<sequence>MCEDYDFDKDDKWNQYIQSADKSMYYNQYNKIKGEIGIFKIDLVQRKCEQNVLNRQQQNNEHQRGIYYIYSTENMFKMSFMLLLFMQGVAQIFGYLFIFLALQRQQDIHKYNRKGITLNL</sequence>
<keyword evidence="1" id="KW-0812">Transmembrane</keyword>
<dbReference type="RefSeq" id="XP_001437714.1">
    <property type="nucleotide sequence ID" value="XM_001437677.1"/>
</dbReference>
<dbReference type="Proteomes" id="UP000000600">
    <property type="component" value="Unassembled WGS sequence"/>
</dbReference>
<dbReference type="InParanoid" id="A0CHQ0"/>
<evidence type="ECO:0000256" key="1">
    <source>
        <dbReference type="SAM" id="Phobius"/>
    </source>
</evidence>
<keyword evidence="1" id="KW-0472">Membrane</keyword>
<dbReference type="KEGG" id="ptm:GSPATT00038419001"/>
<dbReference type="AlphaFoldDB" id="A0CHQ0"/>
<proteinExistence type="predicted"/>
<keyword evidence="3" id="KW-1185">Reference proteome</keyword>
<name>A0CHQ0_PARTE</name>
<feature type="transmembrane region" description="Helical" evidence="1">
    <location>
        <begin position="80"/>
        <end position="102"/>
    </location>
</feature>
<gene>
    <name evidence="2" type="ORF">GSPATT00038419001</name>
</gene>
<dbReference type="EMBL" id="CT868078">
    <property type="protein sequence ID" value="CAK70317.1"/>
    <property type="molecule type" value="Genomic_DNA"/>
</dbReference>
<dbReference type="HOGENOM" id="CLU_2054235_0_0_1"/>
<evidence type="ECO:0000313" key="3">
    <source>
        <dbReference type="Proteomes" id="UP000000600"/>
    </source>
</evidence>
<dbReference type="GeneID" id="5023499"/>
<evidence type="ECO:0008006" key="4">
    <source>
        <dbReference type="Google" id="ProtNLM"/>
    </source>
</evidence>
<keyword evidence="1" id="KW-1133">Transmembrane helix</keyword>
<organism evidence="2 3">
    <name type="scientific">Paramecium tetraurelia</name>
    <dbReference type="NCBI Taxonomy" id="5888"/>
    <lineage>
        <taxon>Eukaryota</taxon>
        <taxon>Sar</taxon>
        <taxon>Alveolata</taxon>
        <taxon>Ciliophora</taxon>
        <taxon>Intramacronucleata</taxon>
        <taxon>Oligohymenophorea</taxon>
        <taxon>Peniculida</taxon>
        <taxon>Parameciidae</taxon>
        <taxon>Paramecium</taxon>
    </lineage>
</organism>